<evidence type="ECO:0000313" key="1">
    <source>
        <dbReference type="EMBL" id="GFS92673.1"/>
    </source>
</evidence>
<name>A0A8X6N3I5_NEPPI</name>
<reference evidence="1" key="1">
    <citation type="submission" date="2020-08" db="EMBL/GenBank/DDBJ databases">
        <title>Multicomponent nature underlies the extraordinary mechanical properties of spider dragline silk.</title>
        <authorList>
            <person name="Kono N."/>
            <person name="Nakamura H."/>
            <person name="Mori M."/>
            <person name="Yoshida Y."/>
            <person name="Ohtoshi R."/>
            <person name="Malay A.D."/>
            <person name="Moran D.A.P."/>
            <person name="Tomita M."/>
            <person name="Numata K."/>
            <person name="Arakawa K."/>
        </authorList>
    </citation>
    <scope>NUCLEOTIDE SEQUENCE</scope>
</reference>
<gene>
    <name evidence="1" type="ORF">NPIL_244291</name>
</gene>
<evidence type="ECO:0000313" key="2">
    <source>
        <dbReference type="Proteomes" id="UP000887013"/>
    </source>
</evidence>
<organism evidence="1 2">
    <name type="scientific">Nephila pilipes</name>
    <name type="common">Giant wood spider</name>
    <name type="synonym">Nephila maculata</name>
    <dbReference type="NCBI Taxonomy" id="299642"/>
    <lineage>
        <taxon>Eukaryota</taxon>
        <taxon>Metazoa</taxon>
        <taxon>Ecdysozoa</taxon>
        <taxon>Arthropoda</taxon>
        <taxon>Chelicerata</taxon>
        <taxon>Arachnida</taxon>
        <taxon>Araneae</taxon>
        <taxon>Araneomorphae</taxon>
        <taxon>Entelegynae</taxon>
        <taxon>Araneoidea</taxon>
        <taxon>Nephilidae</taxon>
        <taxon>Nephila</taxon>
    </lineage>
</organism>
<sequence length="106" mass="12221">MEISPDFREEDCNYTMNIRKHSELQARLQTLVSAFHATPPYERPGCPYHSKPKPTKSIEKLCDSLLHKSKESTPISTTDKFLNAKTKTILLLPHPRKTAKKLKFLK</sequence>
<keyword evidence="2" id="KW-1185">Reference proteome</keyword>
<dbReference type="EMBL" id="BMAW01099951">
    <property type="protein sequence ID" value="GFS92673.1"/>
    <property type="molecule type" value="Genomic_DNA"/>
</dbReference>
<accession>A0A8X6N3I5</accession>
<dbReference type="Proteomes" id="UP000887013">
    <property type="component" value="Unassembled WGS sequence"/>
</dbReference>
<proteinExistence type="predicted"/>
<comment type="caution">
    <text evidence="1">The sequence shown here is derived from an EMBL/GenBank/DDBJ whole genome shotgun (WGS) entry which is preliminary data.</text>
</comment>
<protein>
    <submittedName>
        <fullName evidence="1">Uncharacterized protein</fullName>
    </submittedName>
</protein>
<dbReference type="AlphaFoldDB" id="A0A8X6N3I5"/>